<evidence type="ECO:0000313" key="2">
    <source>
        <dbReference type="EMBL" id="KZS21193.1"/>
    </source>
</evidence>
<reference evidence="2 3" key="1">
    <citation type="submission" date="2016-03" db="EMBL/GenBank/DDBJ databases">
        <title>EvidentialGene: Evidence-directed Construction of Genes on Genomes.</title>
        <authorList>
            <person name="Gilbert D.G."/>
            <person name="Choi J.-H."/>
            <person name="Mockaitis K."/>
            <person name="Colbourne J."/>
            <person name="Pfrender M."/>
        </authorList>
    </citation>
    <scope>NUCLEOTIDE SEQUENCE [LARGE SCALE GENOMIC DNA]</scope>
    <source>
        <strain evidence="2 3">Xinb3</strain>
        <tissue evidence="2">Complete organism</tissue>
    </source>
</reference>
<evidence type="ECO:0000313" key="3">
    <source>
        <dbReference type="Proteomes" id="UP000076858"/>
    </source>
</evidence>
<dbReference type="Proteomes" id="UP000076858">
    <property type="component" value="Unassembled WGS sequence"/>
</dbReference>
<dbReference type="AlphaFoldDB" id="A0A162SD51"/>
<feature type="domain" description="Transposable element P transposase-like RNase H" evidence="1">
    <location>
        <begin position="398"/>
        <end position="474"/>
    </location>
</feature>
<comment type="caution">
    <text evidence="2">The sequence shown here is derived from an EMBL/GenBank/DDBJ whole genome shotgun (WGS) entry which is preliminary data.</text>
</comment>
<gene>
    <name evidence="2" type="ORF">APZ42_011933</name>
</gene>
<name>A0A162SD51_9CRUS</name>
<accession>A0A162SD51</accession>
<dbReference type="Pfam" id="PF21787">
    <property type="entry name" value="TNP-like_RNaseH_N"/>
    <property type="match status" value="1"/>
</dbReference>
<protein>
    <recommendedName>
        <fullName evidence="1">Transposable element P transposase-like RNase H domain-containing protein</fullName>
    </recommendedName>
</protein>
<dbReference type="InterPro" id="IPR048365">
    <property type="entry name" value="TNP-like_RNaseH_N"/>
</dbReference>
<sequence length="957" mass="109557">MVLVLLKRRGRFFFICGTIDDKENGVSDTFGHFEVTKKRFSEWGKVIPKPGLKIGSPICGRHFDIADIVKGKEIGRVFYPFKMWKLKVQAITKHLLSNFISFEKCDESQTLLDYFYLGEFLIQAGESVTTRNLCVPRQPVCGSFAHLTETEEVETNSNCCPMDEVPSTNMEFQGDQVIPAGQGVTVHDIRYGQPLSEMLTPVESVATDAGCHQINEAPALSVADPQSVSEVSVPLHENESSVRNVESSTTSFDFDLLTRVVNLPSKWRWDTVDHSCYTTIMTGKEFVHKIVLITSTLLTFFMNGREFIFPFLKNRMTFFAQGKALQRDKYGKGMRYEAVYLLEALMLKMKSNAAFKHLRNNKILPLPSPSTIRKLISSSNCHFGFNESALENIEGALKDFGKDDPARYADSLADHALVLIFRPYQLPWIQPIASFATNGAASAPVLQNIAIKAITSLYTKGASVKNVVWDGHTVGHKIIFIDLNGFFNPFFLNCAKRAPSFEPMLKWSENAKCSDTFGTYCKSNKGAMNLLKVTAKDQTKVKPYFIHPMDPKIRICCFFYVPHLLKCVRNHLLTHKHCQYSGEIVYYKHYELLYNTEKNNSLRRCFRLTEGHIHPNNWQKMTISQRGYQQISLGEEKKKLQKMLHVLNVTKKIPNDPKRDKNALLDIKFMSDTTLVAWRLVIHSSIGLIDELFEAGFNVVLTGRFNQEPIENFFGILMSIDDHPTAHSWLHIFRILSLYNPTKAAIRNANVDGKDSGEILVAYKQCLIHKFRECETEAKKIKMNLKDSLYKELLARYTTDIPDGPSDSTRDQLVYDLCGYLIRTRHEVCETCPDCNRLMETEESVMENFQLAQYTYQRSYIKICNHRDSPDHIFVRDSYKTVLSNIKKLFLIPISCDNHLKTLPYLIMEYVQIRFHFEATRYQNLHLSQLKASILNHKKLSTVVSVENTDVNKKCDN</sequence>
<dbReference type="OrthoDB" id="6378996at2759"/>
<proteinExistence type="predicted"/>
<keyword evidence="3" id="KW-1185">Reference proteome</keyword>
<evidence type="ECO:0000259" key="1">
    <source>
        <dbReference type="Pfam" id="PF21787"/>
    </source>
</evidence>
<organism evidence="2 3">
    <name type="scientific">Daphnia magna</name>
    <dbReference type="NCBI Taxonomy" id="35525"/>
    <lineage>
        <taxon>Eukaryota</taxon>
        <taxon>Metazoa</taxon>
        <taxon>Ecdysozoa</taxon>
        <taxon>Arthropoda</taxon>
        <taxon>Crustacea</taxon>
        <taxon>Branchiopoda</taxon>
        <taxon>Diplostraca</taxon>
        <taxon>Cladocera</taxon>
        <taxon>Anomopoda</taxon>
        <taxon>Daphniidae</taxon>
        <taxon>Daphnia</taxon>
    </lineage>
</organism>
<dbReference type="EMBL" id="LRGB01000055">
    <property type="protein sequence ID" value="KZS21193.1"/>
    <property type="molecule type" value="Genomic_DNA"/>
</dbReference>